<dbReference type="InterPro" id="IPR003439">
    <property type="entry name" value="ABC_transporter-like_ATP-bd"/>
</dbReference>
<evidence type="ECO:0000256" key="1">
    <source>
        <dbReference type="ARBA" id="ARBA00022448"/>
    </source>
</evidence>
<dbReference type="RefSeq" id="WP_075569413.1">
    <property type="nucleotide sequence ID" value="NZ_MSDO01000007.1"/>
</dbReference>
<reference evidence="9 10" key="1">
    <citation type="submission" date="2016-12" db="EMBL/GenBank/DDBJ databases">
        <title>Draft genome sequences of strains Salinicola socius SMB35, Salinicola sp. MH3R3-1 and Chromohalobacter sp. SMB17 from the Verkhnekamsk potash mining region of Russia.</title>
        <authorList>
            <person name="Mavrodi D.V."/>
            <person name="Olsson B.E."/>
            <person name="Korsakova E.S."/>
            <person name="Pyankova A."/>
            <person name="Mavrodi O.V."/>
            <person name="Plotnikova E.G."/>
        </authorList>
    </citation>
    <scope>NUCLEOTIDE SEQUENCE [LARGE SCALE GENOMIC DNA]</scope>
    <source>
        <strain evidence="9 10">SMB35</strain>
    </source>
</reference>
<evidence type="ECO:0000259" key="8">
    <source>
        <dbReference type="PROSITE" id="PS50893"/>
    </source>
</evidence>
<dbReference type="InterPro" id="IPR008995">
    <property type="entry name" value="Mo/tungstate-bd_C_term_dom"/>
</dbReference>
<accession>A0A1Q8SU29</accession>
<dbReference type="PANTHER" id="PTHR43875:SF3">
    <property type="entry name" value="MALTOSE_MALTODEXTRIN IMPORT ATP-BINDING PROTEIN MALK"/>
    <property type="match status" value="1"/>
</dbReference>
<dbReference type="Gene3D" id="2.40.50.140">
    <property type="entry name" value="Nucleic acid-binding proteins"/>
    <property type="match status" value="1"/>
</dbReference>
<proteinExistence type="predicted"/>
<evidence type="ECO:0000256" key="5">
    <source>
        <dbReference type="ARBA" id="ARBA00022741"/>
    </source>
</evidence>
<dbReference type="InterPro" id="IPR015855">
    <property type="entry name" value="ABC_transpr_MalK-like"/>
</dbReference>
<protein>
    <submittedName>
        <fullName evidence="9">ABC transporter</fullName>
    </submittedName>
</protein>
<evidence type="ECO:0000256" key="6">
    <source>
        <dbReference type="ARBA" id="ARBA00022840"/>
    </source>
</evidence>
<keyword evidence="4" id="KW-0762">Sugar transport</keyword>
<dbReference type="AlphaFoldDB" id="A0A1Q8SU29"/>
<dbReference type="PROSITE" id="PS50893">
    <property type="entry name" value="ABC_TRANSPORTER_2"/>
    <property type="match status" value="1"/>
</dbReference>
<evidence type="ECO:0000256" key="4">
    <source>
        <dbReference type="ARBA" id="ARBA00022597"/>
    </source>
</evidence>
<keyword evidence="5" id="KW-0547">Nucleotide-binding</keyword>
<dbReference type="InterPro" id="IPR012340">
    <property type="entry name" value="NA-bd_OB-fold"/>
</dbReference>
<dbReference type="OrthoDB" id="9802264at2"/>
<keyword evidence="1" id="KW-0813">Transport</keyword>
<dbReference type="Proteomes" id="UP000186878">
    <property type="component" value="Unassembled WGS sequence"/>
</dbReference>
<feature type="domain" description="ABC transporter" evidence="8">
    <location>
        <begin position="4"/>
        <end position="234"/>
    </location>
</feature>
<dbReference type="FunFam" id="3.40.50.300:FF:000042">
    <property type="entry name" value="Maltose/maltodextrin ABC transporter, ATP-binding protein"/>
    <property type="match status" value="1"/>
</dbReference>
<organism evidence="9 10">
    <name type="scientific">Salinicola socius</name>
    <dbReference type="NCBI Taxonomy" id="404433"/>
    <lineage>
        <taxon>Bacteria</taxon>
        <taxon>Pseudomonadati</taxon>
        <taxon>Pseudomonadota</taxon>
        <taxon>Gammaproteobacteria</taxon>
        <taxon>Oceanospirillales</taxon>
        <taxon>Halomonadaceae</taxon>
        <taxon>Salinicola</taxon>
    </lineage>
</organism>
<dbReference type="SMART" id="SM00382">
    <property type="entry name" value="AAA"/>
    <property type="match status" value="1"/>
</dbReference>
<dbReference type="InterPro" id="IPR017871">
    <property type="entry name" value="ABC_transporter-like_CS"/>
</dbReference>
<dbReference type="PANTHER" id="PTHR43875">
    <property type="entry name" value="MALTODEXTRIN IMPORT ATP-BINDING PROTEIN MSMX"/>
    <property type="match status" value="1"/>
</dbReference>
<dbReference type="PROSITE" id="PS00211">
    <property type="entry name" value="ABC_TRANSPORTER_1"/>
    <property type="match status" value="1"/>
</dbReference>
<dbReference type="SUPFAM" id="SSF50331">
    <property type="entry name" value="MOP-like"/>
    <property type="match status" value="1"/>
</dbReference>
<dbReference type="InterPro" id="IPR003593">
    <property type="entry name" value="AAA+_ATPase"/>
</dbReference>
<dbReference type="STRING" id="404433.BTW07_06785"/>
<dbReference type="GO" id="GO:0015423">
    <property type="term" value="F:ABC-type maltose transporter activity"/>
    <property type="evidence" value="ECO:0007669"/>
    <property type="project" value="TreeGrafter"/>
</dbReference>
<evidence type="ECO:0000256" key="3">
    <source>
        <dbReference type="ARBA" id="ARBA00022519"/>
    </source>
</evidence>
<dbReference type="GO" id="GO:1990060">
    <property type="term" value="C:maltose transport complex"/>
    <property type="evidence" value="ECO:0007669"/>
    <property type="project" value="TreeGrafter"/>
</dbReference>
<dbReference type="InterPro" id="IPR040582">
    <property type="entry name" value="OB_MalK-like"/>
</dbReference>
<dbReference type="CDD" id="cd03301">
    <property type="entry name" value="ABC_MalK_N"/>
    <property type="match status" value="1"/>
</dbReference>
<keyword evidence="3" id="KW-0997">Cell inner membrane</keyword>
<dbReference type="InterPro" id="IPR027417">
    <property type="entry name" value="P-loop_NTPase"/>
</dbReference>
<sequence length="376" mass="41392">MATLQLDNIIKDFGSTRVLKGIDLEVKDREFVVFVGPSGCGKSTLLRTIAGLESASSGDIKINGQRVNEIGPAERGLAMVFQSYALYPHMSVEDNMGFSLRLAKVPRAERREKIRAAARILQLEELLDRKPRALSGGQRQRVAIGRAIVRNPSIFLFDEPLSNLDAALRVQMRIELTRLHHELNATMIYVTHDQVEAMTMADKIVVLQGGSVEQIGSPMELYHHPRNRFVAGFIGSPKMNFLDVEVHGVGPTGVDLALPGGACRIPVVGDDINVGDTLTLGIRPEHLKLDDHGSLEGDIVLTERLGGVTSLYLDHLGKEWILVADGNIVHRVHERVRFSFDPSCAHLFKSNGQSLDRLQRHPLAGVECEGSRVNAI</sequence>
<dbReference type="GO" id="GO:0016887">
    <property type="term" value="F:ATP hydrolysis activity"/>
    <property type="evidence" value="ECO:0007669"/>
    <property type="project" value="InterPro"/>
</dbReference>
<gene>
    <name evidence="9" type="ORF">BTW07_06785</name>
</gene>
<evidence type="ECO:0000256" key="7">
    <source>
        <dbReference type="ARBA" id="ARBA00023136"/>
    </source>
</evidence>
<comment type="caution">
    <text evidence="9">The sequence shown here is derived from an EMBL/GenBank/DDBJ whole genome shotgun (WGS) entry which is preliminary data.</text>
</comment>
<dbReference type="EMBL" id="MSDO01000007">
    <property type="protein sequence ID" value="OLO04923.1"/>
    <property type="molecule type" value="Genomic_DNA"/>
</dbReference>
<dbReference type="Pfam" id="PF00005">
    <property type="entry name" value="ABC_tran"/>
    <property type="match status" value="1"/>
</dbReference>
<dbReference type="Gene3D" id="3.40.50.300">
    <property type="entry name" value="P-loop containing nucleotide triphosphate hydrolases"/>
    <property type="match status" value="1"/>
</dbReference>
<dbReference type="InterPro" id="IPR047641">
    <property type="entry name" value="ABC_transpr_MalK/UgpC-like"/>
</dbReference>
<dbReference type="Gene3D" id="2.40.50.100">
    <property type="match status" value="1"/>
</dbReference>
<keyword evidence="2" id="KW-1003">Cell membrane</keyword>
<evidence type="ECO:0000313" key="9">
    <source>
        <dbReference type="EMBL" id="OLO04923.1"/>
    </source>
</evidence>
<dbReference type="GO" id="GO:0005524">
    <property type="term" value="F:ATP binding"/>
    <property type="evidence" value="ECO:0007669"/>
    <property type="project" value="UniProtKB-KW"/>
</dbReference>
<name>A0A1Q8SU29_9GAMM</name>
<dbReference type="NCBIfam" id="NF008653">
    <property type="entry name" value="PRK11650.1"/>
    <property type="match status" value="1"/>
</dbReference>
<dbReference type="Pfam" id="PF17912">
    <property type="entry name" value="OB_MalK"/>
    <property type="match status" value="1"/>
</dbReference>
<evidence type="ECO:0000256" key="2">
    <source>
        <dbReference type="ARBA" id="ARBA00022475"/>
    </source>
</evidence>
<dbReference type="GO" id="GO:0055052">
    <property type="term" value="C:ATP-binding cassette (ABC) transporter complex, substrate-binding subunit-containing"/>
    <property type="evidence" value="ECO:0007669"/>
    <property type="project" value="TreeGrafter"/>
</dbReference>
<keyword evidence="6" id="KW-0067">ATP-binding</keyword>
<dbReference type="SUPFAM" id="SSF52540">
    <property type="entry name" value="P-loop containing nucleoside triphosphate hydrolases"/>
    <property type="match status" value="1"/>
</dbReference>
<evidence type="ECO:0000313" key="10">
    <source>
        <dbReference type="Proteomes" id="UP000186878"/>
    </source>
</evidence>
<keyword evidence="7" id="KW-0472">Membrane</keyword>
<keyword evidence="10" id="KW-1185">Reference proteome</keyword>